<dbReference type="InterPro" id="IPR000719">
    <property type="entry name" value="Prot_kinase_dom"/>
</dbReference>
<evidence type="ECO:0000256" key="2">
    <source>
        <dbReference type="ARBA" id="ARBA00022741"/>
    </source>
</evidence>
<evidence type="ECO:0000313" key="8">
    <source>
        <dbReference type="Proteomes" id="UP000019132"/>
    </source>
</evidence>
<evidence type="ECO:0000256" key="3">
    <source>
        <dbReference type="ARBA" id="ARBA00022777"/>
    </source>
</evidence>
<dbReference type="GO" id="GO:0004672">
    <property type="term" value="F:protein kinase activity"/>
    <property type="evidence" value="ECO:0007669"/>
    <property type="project" value="InterPro"/>
</dbReference>
<dbReference type="STRING" id="431595.K3WBT5"/>
<keyword evidence="8" id="KW-1185">Reference proteome</keyword>
<dbReference type="PANTHER" id="PTHR48016:SF56">
    <property type="entry name" value="MAPKK KINASE"/>
    <property type="match status" value="1"/>
</dbReference>
<dbReference type="EnsemblProtists" id="PYU1_T002426">
    <property type="protein sequence ID" value="PYU1_T002426"/>
    <property type="gene ID" value="PYU1_G002423"/>
</dbReference>
<feature type="compositionally biased region" description="Low complexity" evidence="5">
    <location>
        <begin position="22"/>
        <end position="50"/>
    </location>
</feature>
<keyword evidence="1" id="KW-0808">Transferase</keyword>
<feature type="compositionally biased region" description="Polar residues" evidence="5">
    <location>
        <begin position="335"/>
        <end position="345"/>
    </location>
</feature>
<dbReference type="VEuPathDB" id="FungiDB:PYU1_G002423"/>
<dbReference type="SUPFAM" id="SSF56112">
    <property type="entry name" value="Protein kinase-like (PK-like)"/>
    <property type="match status" value="1"/>
</dbReference>
<evidence type="ECO:0000256" key="1">
    <source>
        <dbReference type="ARBA" id="ARBA00022679"/>
    </source>
</evidence>
<feature type="compositionally biased region" description="Low complexity" evidence="5">
    <location>
        <begin position="324"/>
        <end position="334"/>
    </location>
</feature>
<accession>K3WBT5</accession>
<reference evidence="7" key="3">
    <citation type="submission" date="2014-11" db="UniProtKB">
        <authorList>
            <consortium name="EnsemblProtists"/>
        </authorList>
    </citation>
    <scope>IDENTIFICATION</scope>
    <source>
        <strain evidence="7">DAOM BR144</strain>
    </source>
</reference>
<dbReference type="HOGENOM" id="CLU_470527_0_0_1"/>
<keyword evidence="2" id="KW-0547">Nucleotide-binding</keyword>
<dbReference type="OMA" id="ANTIKHG"/>
<dbReference type="SMART" id="SM00220">
    <property type="entry name" value="S_TKc"/>
    <property type="match status" value="1"/>
</dbReference>
<evidence type="ECO:0000256" key="5">
    <source>
        <dbReference type="SAM" id="MobiDB-lite"/>
    </source>
</evidence>
<evidence type="ECO:0000256" key="4">
    <source>
        <dbReference type="ARBA" id="ARBA00022840"/>
    </source>
</evidence>
<feature type="region of interest" description="Disordered" evidence="5">
    <location>
        <begin position="313"/>
        <end position="459"/>
    </location>
</feature>
<feature type="compositionally biased region" description="Polar residues" evidence="5">
    <location>
        <begin position="486"/>
        <end position="496"/>
    </location>
</feature>
<feature type="compositionally biased region" description="Low complexity" evidence="5">
    <location>
        <begin position="350"/>
        <end position="361"/>
    </location>
</feature>
<dbReference type="InParanoid" id="K3WBT5"/>
<organism evidence="7 8">
    <name type="scientific">Globisporangium ultimum (strain ATCC 200006 / CBS 805.95 / DAOM BR144)</name>
    <name type="common">Pythium ultimum</name>
    <dbReference type="NCBI Taxonomy" id="431595"/>
    <lineage>
        <taxon>Eukaryota</taxon>
        <taxon>Sar</taxon>
        <taxon>Stramenopiles</taxon>
        <taxon>Oomycota</taxon>
        <taxon>Peronosporomycetes</taxon>
        <taxon>Pythiales</taxon>
        <taxon>Pythiaceae</taxon>
        <taxon>Globisporangium</taxon>
    </lineage>
</organism>
<dbReference type="AlphaFoldDB" id="K3WBT5"/>
<keyword evidence="4" id="KW-0067">ATP-binding</keyword>
<name>K3WBT5_GLOUD</name>
<dbReference type="PROSITE" id="PS50011">
    <property type="entry name" value="PROTEIN_KINASE_DOM"/>
    <property type="match status" value="1"/>
</dbReference>
<evidence type="ECO:0000313" key="7">
    <source>
        <dbReference type="EnsemblProtists" id="PYU1_T002426"/>
    </source>
</evidence>
<keyword evidence="3" id="KW-0418">Kinase</keyword>
<dbReference type="Proteomes" id="UP000019132">
    <property type="component" value="Unassembled WGS sequence"/>
</dbReference>
<reference evidence="8" key="2">
    <citation type="submission" date="2010-04" db="EMBL/GenBank/DDBJ databases">
        <authorList>
            <person name="Buell R."/>
            <person name="Hamilton J."/>
            <person name="Hostetler J."/>
        </authorList>
    </citation>
    <scope>NUCLEOTIDE SEQUENCE [LARGE SCALE GENOMIC DNA]</scope>
    <source>
        <strain evidence="8">DAOM:BR144</strain>
    </source>
</reference>
<dbReference type="Pfam" id="PF00069">
    <property type="entry name" value="Pkinase"/>
    <property type="match status" value="1"/>
</dbReference>
<dbReference type="eggNOG" id="KOG0198">
    <property type="taxonomic scope" value="Eukaryota"/>
</dbReference>
<feature type="domain" description="Protein kinase" evidence="6">
    <location>
        <begin position="56"/>
        <end position="315"/>
    </location>
</feature>
<protein>
    <recommendedName>
        <fullName evidence="6">Protein kinase domain-containing protein</fullName>
    </recommendedName>
</protein>
<dbReference type="PROSITE" id="PS00108">
    <property type="entry name" value="PROTEIN_KINASE_ST"/>
    <property type="match status" value="1"/>
</dbReference>
<evidence type="ECO:0000259" key="6">
    <source>
        <dbReference type="PROSITE" id="PS50011"/>
    </source>
</evidence>
<dbReference type="InterPro" id="IPR050538">
    <property type="entry name" value="MAP_kinase_kinase_kinase"/>
</dbReference>
<proteinExistence type="predicted"/>
<dbReference type="InterPro" id="IPR008271">
    <property type="entry name" value="Ser/Thr_kinase_AS"/>
</dbReference>
<sequence length="540" mass="59442">MKARESPKATSPSERQPGRGFPLPSSPSHSESGYSSSFASPTPSTSSSDSKSSKKWVRKEKIGQGAQGSVYRCEEVGSGKQIAAKIIMIQDLSPAEVQAIKREVETMKRLEHRYLVHYHKATEKKQQRLIIYMEYVAGGSLSHMLRQRGALAIPLVKKYTRQLCQVLEYLHANRIAHRDIKCANIFVSATEKSIKLGDFGAFKEIGSVSLVGGLKGTPHWMAPEVIREQQTSEDGWLKADIWSLGCAILEMLTGHSPWQQYSNPLTAMYQIVSSNNTPTIPADASEETTSFLKWCLQRNPGDRPTTMQLLAHSFLKKEGRRKSTASTTSSSTRRQLSGTATATSDGTRRQSLQKLQLSKQSTPDEDEANDTDACSPYPAKDGPQQHDDDDNERERSHGFESAKPQSTLSKERRKKSVMDLRLSNIPSTSSGNLKKSRIPRLLPLEPSKSSTNQEHEKEATILFSEKPSFVRGVSAGALNPLPRLQGSKTASSNGISISPVRLRRISTAPTPPGRDSDELVGQGMDRFKLPPLSARNAAGS</sequence>
<dbReference type="CDD" id="cd06606">
    <property type="entry name" value="STKc_MAPKKK"/>
    <property type="match status" value="1"/>
</dbReference>
<dbReference type="Gene3D" id="1.10.510.10">
    <property type="entry name" value="Transferase(Phosphotransferase) domain 1"/>
    <property type="match status" value="1"/>
</dbReference>
<reference evidence="8" key="1">
    <citation type="journal article" date="2010" name="Genome Biol.">
        <title>Genome sequence of the necrotrophic plant pathogen Pythium ultimum reveals original pathogenicity mechanisms and effector repertoire.</title>
        <authorList>
            <person name="Levesque C.A."/>
            <person name="Brouwer H."/>
            <person name="Cano L."/>
            <person name="Hamilton J.P."/>
            <person name="Holt C."/>
            <person name="Huitema E."/>
            <person name="Raffaele S."/>
            <person name="Robideau G.P."/>
            <person name="Thines M."/>
            <person name="Win J."/>
            <person name="Zerillo M.M."/>
            <person name="Beakes G.W."/>
            <person name="Boore J.L."/>
            <person name="Busam D."/>
            <person name="Dumas B."/>
            <person name="Ferriera S."/>
            <person name="Fuerstenberg S.I."/>
            <person name="Gachon C.M."/>
            <person name="Gaulin E."/>
            <person name="Govers F."/>
            <person name="Grenville-Briggs L."/>
            <person name="Horner N."/>
            <person name="Hostetler J."/>
            <person name="Jiang R.H."/>
            <person name="Johnson J."/>
            <person name="Krajaejun T."/>
            <person name="Lin H."/>
            <person name="Meijer H.J."/>
            <person name="Moore B."/>
            <person name="Morris P."/>
            <person name="Phuntmart V."/>
            <person name="Puiu D."/>
            <person name="Shetty J."/>
            <person name="Stajich J.E."/>
            <person name="Tripathy S."/>
            <person name="Wawra S."/>
            <person name="van West P."/>
            <person name="Whitty B.R."/>
            <person name="Coutinho P.M."/>
            <person name="Henrissat B."/>
            <person name="Martin F."/>
            <person name="Thomas P.D."/>
            <person name="Tyler B.M."/>
            <person name="De Vries R.P."/>
            <person name="Kamoun S."/>
            <person name="Yandell M."/>
            <person name="Tisserat N."/>
            <person name="Buell C.R."/>
        </authorList>
    </citation>
    <scope>NUCLEOTIDE SEQUENCE</scope>
    <source>
        <strain evidence="8">DAOM:BR144</strain>
    </source>
</reference>
<feature type="region of interest" description="Disordered" evidence="5">
    <location>
        <begin position="1"/>
        <end position="60"/>
    </location>
</feature>
<dbReference type="PANTHER" id="PTHR48016">
    <property type="entry name" value="MAP KINASE KINASE KINASE SSK2-RELATED-RELATED"/>
    <property type="match status" value="1"/>
</dbReference>
<feature type="region of interest" description="Disordered" evidence="5">
    <location>
        <begin position="478"/>
        <end position="540"/>
    </location>
</feature>
<dbReference type="GO" id="GO:0005524">
    <property type="term" value="F:ATP binding"/>
    <property type="evidence" value="ECO:0007669"/>
    <property type="project" value="UniProtKB-KW"/>
</dbReference>
<dbReference type="InterPro" id="IPR011009">
    <property type="entry name" value="Kinase-like_dom_sf"/>
</dbReference>
<feature type="compositionally biased region" description="Polar residues" evidence="5">
    <location>
        <begin position="424"/>
        <end position="433"/>
    </location>
</feature>